<reference evidence="2 3" key="1">
    <citation type="journal article" date="2014" name="Genome Announc.">
        <title>Draft Genome Sequences of Two Vibrionaceae Species, Vibrio ponticus C121 and Photobacterium aphoticum C119, Isolated as Coral Reef Microbiota.</title>
        <authorList>
            <person name="Al-saari N."/>
            <person name="Meirelles P.M."/>
            <person name="Mino S."/>
            <person name="Suda W."/>
            <person name="Oshima K."/>
            <person name="Hattori M."/>
            <person name="Ohkuma M."/>
            <person name="Thompson F.L."/>
            <person name="Gomez-Gil B."/>
            <person name="Sawabe T."/>
            <person name="Sawabe T."/>
        </authorList>
    </citation>
    <scope>NUCLEOTIDE SEQUENCE [LARGE SCALE GENOMIC DNA]</scope>
    <source>
        <strain evidence="2 3">JCM 19237</strain>
    </source>
</reference>
<dbReference type="EMBL" id="BBMN01000003">
    <property type="protein sequence ID" value="GAL04214.1"/>
    <property type="molecule type" value="Genomic_DNA"/>
</dbReference>
<name>A0A090QQV6_9GAMM</name>
<comment type="caution">
    <text evidence="2">The sequence shown here is derived from an EMBL/GenBank/DDBJ whole genome shotgun (WGS) entry which is preliminary data.</text>
</comment>
<evidence type="ECO:0000313" key="3">
    <source>
        <dbReference type="Proteomes" id="UP000029227"/>
    </source>
</evidence>
<gene>
    <name evidence="2" type="ORF">JCM19237_2365</name>
</gene>
<sequence>MSSKIYFQKSGKVNVRRQLVNLSTRLHHRLAPKHAKKSGHEGAVNTGAQ</sequence>
<evidence type="ECO:0000256" key="1">
    <source>
        <dbReference type="SAM" id="MobiDB-lite"/>
    </source>
</evidence>
<organism evidence="2 3">
    <name type="scientific">Photobacterium aphoticum</name>
    <dbReference type="NCBI Taxonomy" id="754436"/>
    <lineage>
        <taxon>Bacteria</taxon>
        <taxon>Pseudomonadati</taxon>
        <taxon>Pseudomonadota</taxon>
        <taxon>Gammaproteobacteria</taxon>
        <taxon>Vibrionales</taxon>
        <taxon>Vibrionaceae</taxon>
        <taxon>Photobacterium</taxon>
    </lineage>
</organism>
<dbReference type="STRING" id="754436.JCM19237_2365"/>
<dbReference type="AlphaFoldDB" id="A0A090QQV6"/>
<accession>A0A090QQV6</accession>
<feature type="region of interest" description="Disordered" evidence="1">
    <location>
        <begin position="30"/>
        <end position="49"/>
    </location>
</feature>
<evidence type="ECO:0000313" key="2">
    <source>
        <dbReference type="EMBL" id="GAL04214.1"/>
    </source>
</evidence>
<protein>
    <submittedName>
        <fullName evidence="2">Uncharacterized protein</fullName>
    </submittedName>
</protein>
<dbReference type="Proteomes" id="UP000029227">
    <property type="component" value="Unassembled WGS sequence"/>
</dbReference>
<proteinExistence type="predicted"/>